<dbReference type="GO" id="GO:0043714">
    <property type="term" value="F:(R)-citramalate synthase activity"/>
    <property type="evidence" value="ECO:0007669"/>
    <property type="project" value="UniProtKB-UniRule"/>
</dbReference>
<dbReference type="Pfam" id="PF08502">
    <property type="entry name" value="LeuA_dimer"/>
    <property type="match status" value="1"/>
</dbReference>
<dbReference type="InterPro" id="IPR054691">
    <property type="entry name" value="LeuA/HCS_post-cat"/>
</dbReference>
<dbReference type="Pfam" id="PF00682">
    <property type="entry name" value="HMGL-like"/>
    <property type="match status" value="1"/>
</dbReference>
<proteinExistence type="inferred from homology"/>
<dbReference type="InterPro" id="IPR002034">
    <property type="entry name" value="AIPM/Hcit_synth_CS"/>
</dbReference>
<dbReference type="EMBL" id="PIUK01000372">
    <property type="protein sequence ID" value="MBY6278181.1"/>
    <property type="molecule type" value="Genomic_DNA"/>
</dbReference>
<dbReference type="GO" id="GO:0009097">
    <property type="term" value="P:isoleucine biosynthetic process"/>
    <property type="evidence" value="ECO:0007669"/>
    <property type="project" value="UniProtKB-UniRule"/>
</dbReference>
<dbReference type="InterPro" id="IPR036230">
    <property type="entry name" value="LeuA_allosteric_dom_sf"/>
</dbReference>
<organism evidence="12 13">
    <name type="scientific">Symbiobacterium thermophilum</name>
    <dbReference type="NCBI Taxonomy" id="2734"/>
    <lineage>
        <taxon>Bacteria</taxon>
        <taxon>Bacillati</taxon>
        <taxon>Bacillota</taxon>
        <taxon>Clostridia</taxon>
        <taxon>Eubacteriales</taxon>
        <taxon>Symbiobacteriaceae</taxon>
        <taxon>Symbiobacterium</taxon>
    </lineage>
</organism>
<evidence type="ECO:0000256" key="2">
    <source>
        <dbReference type="ARBA" id="ARBA00006154"/>
    </source>
</evidence>
<dbReference type="Gene3D" id="3.20.20.70">
    <property type="entry name" value="Aldolase class I"/>
    <property type="match status" value="1"/>
</dbReference>
<dbReference type="InterPro" id="IPR005675">
    <property type="entry name" value="Citramal_synthase"/>
</dbReference>
<gene>
    <name evidence="12" type="ORF">CWE10_18800</name>
</gene>
<dbReference type="GO" id="GO:0003852">
    <property type="term" value="F:2-isopropylmalate synthase activity"/>
    <property type="evidence" value="ECO:0007669"/>
    <property type="project" value="InterPro"/>
</dbReference>
<dbReference type="PROSITE" id="PS50991">
    <property type="entry name" value="PYR_CT"/>
    <property type="match status" value="1"/>
</dbReference>
<dbReference type="CDD" id="cd07941">
    <property type="entry name" value="DRE_TIM_LeuA3"/>
    <property type="match status" value="1"/>
</dbReference>
<evidence type="ECO:0000313" key="12">
    <source>
        <dbReference type="EMBL" id="MBY6278181.1"/>
    </source>
</evidence>
<dbReference type="PROSITE" id="PS00815">
    <property type="entry name" value="AIPM_HOMOCIT_SYNTH_1"/>
    <property type="match status" value="1"/>
</dbReference>
<comment type="caution">
    <text evidence="12">The sequence shown here is derived from an EMBL/GenBank/DDBJ whole genome shotgun (WGS) entry which is preliminary data.</text>
</comment>
<keyword evidence="4" id="KW-0412">Isoleucine biosynthesis</keyword>
<evidence type="ECO:0000256" key="5">
    <source>
        <dbReference type="ARBA" id="ARBA00022679"/>
    </source>
</evidence>
<evidence type="ECO:0000256" key="9">
    <source>
        <dbReference type="RuleBase" id="RU003523"/>
    </source>
</evidence>
<keyword evidence="5 9" id="KW-0808">Transferase</keyword>
<comment type="pathway">
    <text evidence="1">Amino-acid biosynthesis; L-isoleucine biosynthesis; 2-oxobutanoate from pyruvate: step 1/3.</text>
</comment>
<evidence type="ECO:0000256" key="7">
    <source>
        <dbReference type="ARBA" id="ARBA00048263"/>
    </source>
</evidence>
<comment type="catalytic activity">
    <reaction evidence="7">
        <text>pyruvate + acetyl-CoA + H2O = (3R)-citramalate + CoA + H(+)</text>
        <dbReference type="Rhea" id="RHEA:19045"/>
        <dbReference type="ChEBI" id="CHEBI:15361"/>
        <dbReference type="ChEBI" id="CHEBI:15377"/>
        <dbReference type="ChEBI" id="CHEBI:15378"/>
        <dbReference type="ChEBI" id="CHEBI:30934"/>
        <dbReference type="ChEBI" id="CHEBI:57287"/>
        <dbReference type="ChEBI" id="CHEBI:57288"/>
        <dbReference type="EC" id="2.3.3.21"/>
    </reaction>
</comment>
<dbReference type="PROSITE" id="PS00816">
    <property type="entry name" value="AIPM_HOMOCIT_SYNTH_2"/>
    <property type="match status" value="1"/>
</dbReference>
<keyword evidence="6" id="KW-0100">Branched-chain amino acid biosynthesis</keyword>
<dbReference type="SMART" id="SM00917">
    <property type="entry name" value="LeuA_dimer"/>
    <property type="match status" value="1"/>
</dbReference>
<evidence type="ECO:0000256" key="1">
    <source>
        <dbReference type="ARBA" id="ARBA00004743"/>
    </source>
</evidence>
<dbReference type="Pfam" id="PF22617">
    <property type="entry name" value="HCS_D2"/>
    <property type="match status" value="1"/>
</dbReference>
<evidence type="ECO:0000259" key="11">
    <source>
        <dbReference type="PROSITE" id="PS50991"/>
    </source>
</evidence>
<feature type="region of interest" description="Disordered" evidence="10">
    <location>
        <begin position="1"/>
        <end position="27"/>
    </location>
</feature>
<dbReference type="GO" id="GO:0009098">
    <property type="term" value="P:L-leucine biosynthetic process"/>
    <property type="evidence" value="ECO:0007669"/>
    <property type="project" value="InterPro"/>
</dbReference>
<dbReference type="PANTHER" id="PTHR43538">
    <property type="entry name" value="ALPHA-IPM SYNTHASE/HOMOCITRATE SYNTHASE"/>
    <property type="match status" value="1"/>
</dbReference>
<evidence type="ECO:0000313" key="13">
    <source>
        <dbReference type="Proteomes" id="UP000732377"/>
    </source>
</evidence>
<evidence type="ECO:0000256" key="6">
    <source>
        <dbReference type="ARBA" id="ARBA00023304"/>
    </source>
</evidence>
<evidence type="ECO:0000256" key="8">
    <source>
        <dbReference type="NCBIfam" id="TIGR00977"/>
    </source>
</evidence>
<dbReference type="Gene3D" id="1.10.238.260">
    <property type="match status" value="1"/>
</dbReference>
<dbReference type="Gene3D" id="3.30.160.270">
    <property type="match status" value="1"/>
</dbReference>
<accession>A0A953LJE4</accession>
<reference evidence="12" key="1">
    <citation type="submission" date="2017-11" db="EMBL/GenBank/DDBJ databases">
        <title>Three new genomes from thermophilic consortium.</title>
        <authorList>
            <person name="Quaggio R."/>
            <person name="Amgarten D."/>
            <person name="Setubal J.C."/>
        </authorList>
    </citation>
    <scope>NUCLEOTIDE SEQUENCE</scope>
    <source>
        <strain evidence="12">ZCTH01-B2</strain>
    </source>
</reference>
<dbReference type="SUPFAM" id="SSF110921">
    <property type="entry name" value="2-isopropylmalate synthase LeuA, allosteric (dimerisation) domain"/>
    <property type="match status" value="1"/>
</dbReference>
<dbReference type="Proteomes" id="UP000732377">
    <property type="component" value="Unassembled WGS sequence"/>
</dbReference>
<sequence>MGGKSGWYRGGVQAPVPTQGRGPLVSPRGGRMRLLAVTLYDTTLRDGSQRAGIAYTSQDKLRIAHRLAGLGIPYIEGGWPGSNPKDGEFFRLLRERPLQGAKAVAFGSTCRAGNAPDSDATLGALVEAGTAVVAIFGKSWDYHVTRGLGTTLEENLRMIRESVAYLKRQGREVVYDAEHLFDGFRRNPDYALATLRAAAEGGADWIVLCDTNGGTLPETAADIVRRVAAELPGARLGIHAHDDSGLGVAVTLAAVAAGATMVQGTINGYGERCGNANLCAIIPNLELKLGIRCLPEGRLTELTAVSRFVSEVANLPPWDAQPFVGHNAFAHKAGVHVSALLKDPVMYEHVPPDTVGNARRVLVSDLGGRSNLLATFGDQLTPAEAAELIQRVKERESRGFQYEGAEASVALLTYRGQPPFEVLGVKLMVTGGADGPAESEAAVKLRVGDQVVHTAAEGSGPVHALDRALRKALTEVYPSVARMELLDYKVRVLEGSQGTGAVVRVLIESGDGEARWSTVGASTNILEASWQALTDSFAYFLLFREGIRTPEAAMQG</sequence>
<dbReference type="InterPro" id="IPR013785">
    <property type="entry name" value="Aldolase_TIM"/>
</dbReference>
<dbReference type="EC" id="2.3.3.21" evidence="8"/>
<evidence type="ECO:0000256" key="3">
    <source>
        <dbReference type="ARBA" id="ARBA00022605"/>
    </source>
</evidence>
<dbReference type="SUPFAM" id="SSF51569">
    <property type="entry name" value="Aldolase"/>
    <property type="match status" value="1"/>
</dbReference>
<dbReference type="InterPro" id="IPR013709">
    <property type="entry name" value="2-isopropylmalate_synth_dimer"/>
</dbReference>
<dbReference type="PANTHER" id="PTHR43538:SF1">
    <property type="entry name" value="(R)-CITRAMALATE SYNTHASE"/>
    <property type="match status" value="1"/>
</dbReference>
<name>A0A953LJE4_SYMTR</name>
<comment type="similarity">
    <text evidence="2 9">Belongs to the alpha-IPM synthase/homocitrate synthase family.</text>
</comment>
<dbReference type="InterPro" id="IPR000891">
    <property type="entry name" value="PYR_CT"/>
</dbReference>
<evidence type="ECO:0000256" key="4">
    <source>
        <dbReference type="ARBA" id="ARBA00022624"/>
    </source>
</evidence>
<evidence type="ECO:0000256" key="10">
    <source>
        <dbReference type="SAM" id="MobiDB-lite"/>
    </source>
</evidence>
<feature type="domain" description="Pyruvate carboxyltransferase" evidence="11">
    <location>
        <begin position="37"/>
        <end position="300"/>
    </location>
</feature>
<dbReference type="AlphaFoldDB" id="A0A953LJE4"/>
<dbReference type="NCBIfam" id="TIGR00977">
    <property type="entry name" value="citramal_synth"/>
    <property type="match status" value="1"/>
</dbReference>
<keyword evidence="3" id="KW-0028">Amino-acid biosynthesis</keyword>
<protein>
    <recommendedName>
        <fullName evidence="8">Citramalate synthase</fullName>
        <ecNumber evidence="8">2.3.3.21</ecNumber>
    </recommendedName>
</protein>